<dbReference type="Proteomes" id="UP000625711">
    <property type="component" value="Unassembled WGS sequence"/>
</dbReference>
<dbReference type="AlphaFoldDB" id="A0A834IDL9"/>
<organism evidence="2 3">
    <name type="scientific">Rhynchophorus ferrugineus</name>
    <name type="common">Red palm weevil</name>
    <name type="synonym">Curculio ferrugineus</name>
    <dbReference type="NCBI Taxonomy" id="354439"/>
    <lineage>
        <taxon>Eukaryota</taxon>
        <taxon>Metazoa</taxon>
        <taxon>Ecdysozoa</taxon>
        <taxon>Arthropoda</taxon>
        <taxon>Hexapoda</taxon>
        <taxon>Insecta</taxon>
        <taxon>Pterygota</taxon>
        <taxon>Neoptera</taxon>
        <taxon>Endopterygota</taxon>
        <taxon>Coleoptera</taxon>
        <taxon>Polyphaga</taxon>
        <taxon>Cucujiformia</taxon>
        <taxon>Curculionidae</taxon>
        <taxon>Dryophthorinae</taxon>
        <taxon>Rhynchophorus</taxon>
    </lineage>
</organism>
<gene>
    <name evidence="2" type="ORF">GWI33_010887</name>
</gene>
<evidence type="ECO:0000256" key="1">
    <source>
        <dbReference type="SAM" id="Phobius"/>
    </source>
</evidence>
<sequence>MWFDIIPSIVIIAACVAVPQGAMYLINKLVVGNCYRRRLSTLGQFTQYQRDKRLTNNPYILAGLENIPDEEECEVSVECDEDEENDEE</sequence>
<evidence type="ECO:0000313" key="3">
    <source>
        <dbReference type="Proteomes" id="UP000625711"/>
    </source>
</evidence>
<keyword evidence="3" id="KW-1185">Reference proteome</keyword>
<name>A0A834IDL9_RHYFE</name>
<dbReference type="EMBL" id="JAACXV010008305">
    <property type="protein sequence ID" value="KAF7276130.1"/>
    <property type="molecule type" value="Genomic_DNA"/>
</dbReference>
<feature type="transmembrane region" description="Helical" evidence="1">
    <location>
        <begin position="6"/>
        <end position="26"/>
    </location>
</feature>
<proteinExistence type="predicted"/>
<protein>
    <recommendedName>
        <fullName evidence="4">NADH dehydrogenase [ubiquinone] 1 alpha subcomplex subunit 1</fullName>
    </recommendedName>
</protein>
<comment type="caution">
    <text evidence="2">The sequence shown here is derived from an EMBL/GenBank/DDBJ whole genome shotgun (WGS) entry which is preliminary data.</text>
</comment>
<evidence type="ECO:0000313" key="2">
    <source>
        <dbReference type="EMBL" id="KAF7276130.1"/>
    </source>
</evidence>
<dbReference type="InterPro" id="IPR017384">
    <property type="entry name" value="NADH_Ub_cplx-1_asu_su-1"/>
</dbReference>
<accession>A0A834IDL9</accession>
<reference evidence="2" key="1">
    <citation type="submission" date="2020-08" db="EMBL/GenBank/DDBJ databases">
        <title>Genome sequencing and assembly of the red palm weevil Rhynchophorus ferrugineus.</title>
        <authorList>
            <person name="Dias G.B."/>
            <person name="Bergman C.M."/>
            <person name="Manee M."/>
        </authorList>
    </citation>
    <scope>NUCLEOTIDE SEQUENCE</scope>
    <source>
        <strain evidence="2">AA-2017</strain>
        <tissue evidence="2">Whole larva</tissue>
    </source>
</reference>
<dbReference type="Pfam" id="PF15879">
    <property type="entry name" value="MWFE"/>
    <property type="match status" value="1"/>
</dbReference>
<evidence type="ECO:0008006" key="4">
    <source>
        <dbReference type="Google" id="ProtNLM"/>
    </source>
</evidence>
<dbReference type="OrthoDB" id="1920692at2759"/>
<keyword evidence="1" id="KW-1133">Transmembrane helix</keyword>
<keyword evidence="1" id="KW-0812">Transmembrane</keyword>
<keyword evidence="1" id="KW-0472">Membrane</keyword>